<dbReference type="InterPro" id="IPR000914">
    <property type="entry name" value="SBP_5_dom"/>
</dbReference>
<comment type="caution">
    <text evidence="3">The sequence shown here is derived from an EMBL/GenBank/DDBJ whole genome shotgun (WGS) entry which is preliminary data.</text>
</comment>
<dbReference type="PROSITE" id="PS51257">
    <property type="entry name" value="PROKAR_LIPOPROTEIN"/>
    <property type="match status" value="1"/>
</dbReference>
<evidence type="ECO:0000313" key="3">
    <source>
        <dbReference type="EMBL" id="MDJ1138208.1"/>
    </source>
</evidence>
<dbReference type="EMBL" id="JANCPR020000077">
    <property type="protein sequence ID" value="MDJ1138208.1"/>
    <property type="molecule type" value="Genomic_DNA"/>
</dbReference>
<protein>
    <submittedName>
        <fullName evidence="3">ABC transporter substrate-binding protein</fullName>
    </submittedName>
</protein>
<dbReference type="Gene3D" id="3.90.76.10">
    <property type="entry name" value="Dipeptide-binding Protein, Domain 1"/>
    <property type="match status" value="1"/>
</dbReference>
<gene>
    <name evidence="3" type="ORF">NMN56_040880</name>
</gene>
<dbReference type="PIRSF" id="PIRSF002741">
    <property type="entry name" value="MppA"/>
    <property type="match status" value="1"/>
</dbReference>
<evidence type="ECO:0000313" key="4">
    <source>
        <dbReference type="Proteomes" id="UP001214441"/>
    </source>
</evidence>
<dbReference type="InterPro" id="IPR039424">
    <property type="entry name" value="SBP_5"/>
</dbReference>
<dbReference type="InterPro" id="IPR030678">
    <property type="entry name" value="Peptide/Ni-bd"/>
</dbReference>
<organism evidence="3 4">
    <name type="scientific">Streptomyces iconiensis</name>
    <dbReference type="NCBI Taxonomy" id="1384038"/>
    <lineage>
        <taxon>Bacteria</taxon>
        <taxon>Bacillati</taxon>
        <taxon>Actinomycetota</taxon>
        <taxon>Actinomycetes</taxon>
        <taxon>Kitasatosporales</taxon>
        <taxon>Streptomycetaceae</taxon>
        <taxon>Streptomyces</taxon>
    </lineage>
</organism>
<dbReference type="RefSeq" id="WP_274040874.1">
    <property type="nucleotide sequence ID" value="NZ_JANCPR020000077.1"/>
</dbReference>
<accession>A0ABT7AC59</accession>
<evidence type="ECO:0000259" key="2">
    <source>
        <dbReference type="Pfam" id="PF00496"/>
    </source>
</evidence>
<keyword evidence="4" id="KW-1185">Reference proteome</keyword>
<proteinExistence type="predicted"/>
<dbReference type="Gene3D" id="3.40.190.10">
    <property type="entry name" value="Periplasmic binding protein-like II"/>
    <property type="match status" value="1"/>
</dbReference>
<dbReference type="SUPFAM" id="SSF53850">
    <property type="entry name" value="Periplasmic binding protein-like II"/>
    <property type="match status" value="1"/>
</dbReference>
<dbReference type="Pfam" id="PF00496">
    <property type="entry name" value="SBP_bac_5"/>
    <property type="match status" value="1"/>
</dbReference>
<evidence type="ECO:0000256" key="1">
    <source>
        <dbReference type="SAM" id="SignalP"/>
    </source>
</evidence>
<keyword evidence="1" id="KW-0732">Signal</keyword>
<name>A0ABT7AC59_9ACTN</name>
<dbReference type="PANTHER" id="PTHR30290:SF83">
    <property type="entry name" value="ABC TRANSPORTER SUBSTRATE-BINDING PROTEIN"/>
    <property type="match status" value="1"/>
</dbReference>
<dbReference type="Proteomes" id="UP001214441">
    <property type="component" value="Unassembled WGS sequence"/>
</dbReference>
<dbReference type="PANTHER" id="PTHR30290">
    <property type="entry name" value="PERIPLASMIC BINDING COMPONENT OF ABC TRANSPORTER"/>
    <property type="match status" value="1"/>
</dbReference>
<reference evidence="3 4" key="1">
    <citation type="submission" date="2023-05" db="EMBL/GenBank/DDBJ databases">
        <title>Streptantibioticus silvisoli sp. nov., acidotolerant actinomycetes 1 from pine litter.</title>
        <authorList>
            <person name="Swiecimska M."/>
            <person name="Golinska P."/>
            <person name="Sangal V."/>
            <person name="Wachnowicz B."/>
            <person name="Goodfellow M."/>
        </authorList>
    </citation>
    <scope>NUCLEOTIDE SEQUENCE [LARGE SCALE GENOMIC DNA]</scope>
    <source>
        <strain evidence="3 4">DSM 42109</strain>
    </source>
</reference>
<feature type="domain" description="Solute-binding protein family 5" evidence="2">
    <location>
        <begin position="89"/>
        <end position="472"/>
    </location>
</feature>
<sequence>MRGATRVTWTGRALAVAVTVALTATACGGGGSGGGGGGGGSEAGVVRAFWTDPQRPVEPANTNEVQGGKVLDMAFRGLKKYDPATGKAENAVAESITTSDQRNFTIKLKKGWKFSDGTAVTAKSFVDAWNYGALVTNKQVNSYFFEYIDGYDDVHPDKGEPKAKKLSGLKVKDSHTFTVKLNQKFSLWPETLGYVAYSPLPKKFFSDHDGWLKKPVGNGPYQVDSYTKGQVMKLSRNKHYAGQDKPRNKGVHLKVYTDQNTGYTDLQAGNLDVVDELPAGQLKNAKKDLNGRYINQPAGILQTVSFPMYDKNWQGRKANLVRRGLSMAIDRKEVTEKIYHGTREPATDLTSPVLKSAGGYKAGLCGETCEFNPKRAKQLVKQGGGIPGGRIKLTSNVDTGSHRQWMEAVCNSINHTLGKNNACTVDPVPTFSEFRSNVSAKKMKGMFRTGWQMDYPLIQNFIQPIFYKDASSNDSHFADAEVDKLIDKANSSDEAAAVTTFQQAEELILEKLPAIPLWYQNGNAGYSDRVSGVRLNPFSVPVFTDIKVK</sequence>
<feature type="signal peptide" evidence="1">
    <location>
        <begin position="1"/>
        <end position="26"/>
    </location>
</feature>
<dbReference type="Gene3D" id="3.10.105.10">
    <property type="entry name" value="Dipeptide-binding Protein, Domain 3"/>
    <property type="match status" value="1"/>
</dbReference>
<dbReference type="CDD" id="cd00995">
    <property type="entry name" value="PBP2_NikA_DppA_OppA_like"/>
    <property type="match status" value="1"/>
</dbReference>
<feature type="chain" id="PRO_5047256438" evidence="1">
    <location>
        <begin position="27"/>
        <end position="549"/>
    </location>
</feature>